<comment type="subcellular location">
    <subcellularLocation>
        <location evidence="1">Membrane</location>
    </subcellularLocation>
</comment>
<dbReference type="STRING" id="3821.A0A151TI30"/>
<evidence type="ECO:0000256" key="2">
    <source>
        <dbReference type="ARBA" id="ARBA00009074"/>
    </source>
</evidence>
<dbReference type="Gramene" id="C.cajan_12632.t">
    <property type="protein sequence ID" value="C.cajan_12632.t"/>
    <property type="gene ID" value="C.cajan_12632"/>
</dbReference>
<dbReference type="InterPro" id="IPR007749">
    <property type="entry name" value="DUF677"/>
</dbReference>
<sequence>MGNQPSKIPSGSDVPTPIKMGTHSLYAADLSSYEAACVEDPNLQSLDATIQERTNRVITSLAHGIEVPAIAAPPVVTALAGALAVPIGSVGKWCNSLFKRYETALKGQRELISSMQVGSFITLADLKNIRVRIDQLEIKIESMLHNADFALRNEDAVRFAIEEIKKNIDTFAETIEALSKQADECSRQIRRARTVVVKKIINYTG</sequence>
<evidence type="ECO:0000313" key="7">
    <source>
        <dbReference type="EMBL" id="KYP66715.1"/>
    </source>
</evidence>
<evidence type="ECO:0000313" key="8">
    <source>
        <dbReference type="Proteomes" id="UP000075243"/>
    </source>
</evidence>
<evidence type="ECO:0000256" key="5">
    <source>
        <dbReference type="ARBA" id="ARBA00023136"/>
    </source>
</evidence>
<dbReference type="PANTHER" id="PTHR31113">
    <property type="entry name" value="UPF0496 PROTEIN 3-RELATED"/>
    <property type="match status" value="1"/>
</dbReference>
<name>A0A151TI30_CAJCA</name>
<comment type="similarity">
    <text evidence="2">Belongs to the UPF0496 family.</text>
</comment>
<dbReference type="AlphaFoldDB" id="A0A151TI30"/>
<reference evidence="7 8" key="1">
    <citation type="journal article" date="2012" name="Nat. Biotechnol.">
        <title>Draft genome sequence of pigeonpea (Cajanus cajan), an orphan legume crop of resource-poor farmers.</title>
        <authorList>
            <person name="Varshney R.K."/>
            <person name="Chen W."/>
            <person name="Li Y."/>
            <person name="Bharti A.K."/>
            <person name="Saxena R.K."/>
            <person name="Schlueter J.A."/>
            <person name="Donoghue M.T."/>
            <person name="Azam S."/>
            <person name="Fan G."/>
            <person name="Whaley A.M."/>
            <person name="Farmer A.D."/>
            <person name="Sheridan J."/>
            <person name="Iwata A."/>
            <person name="Tuteja R."/>
            <person name="Penmetsa R.V."/>
            <person name="Wu W."/>
            <person name="Upadhyaya H.D."/>
            <person name="Yang S.P."/>
            <person name="Shah T."/>
            <person name="Saxena K.B."/>
            <person name="Michael T."/>
            <person name="McCombie W.R."/>
            <person name="Yang B."/>
            <person name="Zhang G."/>
            <person name="Yang H."/>
            <person name="Wang J."/>
            <person name="Spillane C."/>
            <person name="Cook D.R."/>
            <person name="May G.D."/>
            <person name="Xu X."/>
            <person name="Jackson S.A."/>
        </authorList>
    </citation>
    <scope>NUCLEOTIDE SEQUENCE [LARGE SCALE GENOMIC DNA]</scope>
    <source>
        <strain evidence="8">cv. Asha</strain>
    </source>
</reference>
<dbReference type="EMBL" id="CM003608">
    <property type="protein sequence ID" value="KYP66715.1"/>
    <property type="molecule type" value="Genomic_DNA"/>
</dbReference>
<dbReference type="Proteomes" id="UP000075243">
    <property type="component" value="Chromosome 6"/>
</dbReference>
<evidence type="ECO:0000256" key="6">
    <source>
        <dbReference type="SAM" id="Coils"/>
    </source>
</evidence>
<feature type="coiled-coil region" evidence="6">
    <location>
        <begin position="126"/>
        <end position="195"/>
    </location>
</feature>
<proteinExistence type="inferred from homology"/>
<gene>
    <name evidence="7" type="ORF">KK1_013021</name>
</gene>
<keyword evidence="6" id="KW-0175">Coiled coil</keyword>
<dbReference type="Pfam" id="PF05055">
    <property type="entry name" value="DUF677"/>
    <property type="match status" value="1"/>
</dbReference>
<dbReference type="PANTHER" id="PTHR31113:SF32">
    <property type="entry name" value="UPF0496 PLANT-LIKE PROTEIN"/>
    <property type="match status" value="1"/>
</dbReference>
<keyword evidence="8" id="KW-1185">Reference proteome</keyword>
<evidence type="ECO:0000256" key="1">
    <source>
        <dbReference type="ARBA" id="ARBA00004370"/>
    </source>
</evidence>
<dbReference type="GO" id="GO:0016020">
    <property type="term" value="C:membrane"/>
    <property type="evidence" value="ECO:0007669"/>
    <property type="project" value="UniProtKB-SubCell"/>
</dbReference>
<evidence type="ECO:0000256" key="3">
    <source>
        <dbReference type="ARBA" id="ARBA00022692"/>
    </source>
</evidence>
<keyword evidence="4" id="KW-1133">Transmembrane helix</keyword>
<protein>
    <submittedName>
        <fullName evidence="7">UPF0496 protein 1</fullName>
    </submittedName>
</protein>
<keyword evidence="3" id="KW-0812">Transmembrane</keyword>
<organism evidence="7 8">
    <name type="scientific">Cajanus cajan</name>
    <name type="common">Pigeon pea</name>
    <name type="synonym">Cajanus indicus</name>
    <dbReference type="NCBI Taxonomy" id="3821"/>
    <lineage>
        <taxon>Eukaryota</taxon>
        <taxon>Viridiplantae</taxon>
        <taxon>Streptophyta</taxon>
        <taxon>Embryophyta</taxon>
        <taxon>Tracheophyta</taxon>
        <taxon>Spermatophyta</taxon>
        <taxon>Magnoliopsida</taxon>
        <taxon>eudicotyledons</taxon>
        <taxon>Gunneridae</taxon>
        <taxon>Pentapetalae</taxon>
        <taxon>rosids</taxon>
        <taxon>fabids</taxon>
        <taxon>Fabales</taxon>
        <taxon>Fabaceae</taxon>
        <taxon>Papilionoideae</taxon>
        <taxon>50 kb inversion clade</taxon>
        <taxon>NPAAA clade</taxon>
        <taxon>indigoferoid/millettioid clade</taxon>
        <taxon>Phaseoleae</taxon>
        <taxon>Cajanus</taxon>
    </lineage>
</organism>
<evidence type="ECO:0000256" key="4">
    <source>
        <dbReference type="ARBA" id="ARBA00022989"/>
    </source>
</evidence>
<keyword evidence="5" id="KW-0472">Membrane</keyword>
<accession>A0A151TI30</accession>